<dbReference type="InParanoid" id="A0A136IL52"/>
<evidence type="ECO:0000313" key="1">
    <source>
        <dbReference type="EMBL" id="KXJ85701.1"/>
    </source>
</evidence>
<sequence>MPPITRAMRSRRVIDEEEDNSRVIPLLKLPLNVRNKIYDFYTQNFVHEEALPLKILLGNRNLNTQNNEPFSPSGPHVPDSEFRKIRLPPLAVACQQVYAETLPIMRHTVAVHMDDWVLTAPGQNRLVDIAGVEMRAAVFPHVPVGHANHGAVIKRVQLIWHLVHVRQTESPERRCDPMLVLRRLQLGALETLQIVLQTEPDGSWVPRPEHHDECLRLAQPGLMELIEGVAASCPALRVLEFVGVFEHSWLNEVHERVAAPRGIRVWGGDQMWSEEWTTRRRPENACVWELCEHGRS</sequence>
<reference evidence="2" key="1">
    <citation type="submission" date="2016-02" db="EMBL/GenBank/DDBJ databases">
        <title>Draft genome sequence of Microdochium bolleyi, a fungal endophyte of beachgrass.</title>
        <authorList>
            <consortium name="DOE Joint Genome Institute"/>
            <person name="David A.S."/>
            <person name="May G."/>
            <person name="Haridas S."/>
            <person name="Lim J."/>
            <person name="Wang M."/>
            <person name="Labutti K."/>
            <person name="Lipzen A."/>
            <person name="Barry K."/>
            <person name="Grigoriev I.V."/>
        </authorList>
    </citation>
    <scope>NUCLEOTIDE SEQUENCE [LARGE SCALE GENOMIC DNA]</scope>
    <source>
        <strain evidence="2">J235TASD1</strain>
    </source>
</reference>
<dbReference type="AlphaFoldDB" id="A0A136IL52"/>
<evidence type="ECO:0000313" key="2">
    <source>
        <dbReference type="Proteomes" id="UP000070501"/>
    </source>
</evidence>
<organism evidence="1 2">
    <name type="scientific">Microdochium bolleyi</name>
    <dbReference type="NCBI Taxonomy" id="196109"/>
    <lineage>
        <taxon>Eukaryota</taxon>
        <taxon>Fungi</taxon>
        <taxon>Dikarya</taxon>
        <taxon>Ascomycota</taxon>
        <taxon>Pezizomycotina</taxon>
        <taxon>Sordariomycetes</taxon>
        <taxon>Xylariomycetidae</taxon>
        <taxon>Xylariales</taxon>
        <taxon>Microdochiaceae</taxon>
        <taxon>Microdochium</taxon>
    </lineage>
</organism>
<gene>
    <name evidence="1" type="ORF">Micbo1qcDRAFT_209753</name>
</gene>
<keyword evidence="2" id="KW-1185">Reference proteome</keyword>
<dbReference type="EMBL" id="KQ964276">
    <property type="protein sequence ID" value="KXJ85701.1"/>
    <property type="molecule type" value="Genomic_DNA"/>
</dbReference>
<proteinExistence type="predicted"/>
<accession>A0A136IL52</accession>
<name>A0A136IL52_9PEZI</name>
<protein>
    <submittedName>
        <fullName evidence="1">Uncharacterized protein</fullName>
    </submittedName>
</protein>
<dbReference type="Proteomes" id="UP000070501">
    <property type="component" value="Unassembled WGS sequence"/>
</dbReference>